<dbReference type="STRING" id="231916.A0A409W8B1"/>
<dbReference type="OrthoDB" id="3026921at2759"/>
<dbReference type="InterPro" id="IPR008926">
    <property type="entry name" value="RNR_R1-su_N"/>
</dbReference>
<evidence type="ECO:0000256" key="4">
    <source>
        <dbReference type="ARBA" id="ARBA00023116"/>
    </source>
</evidence>
<dbReference type="EMBL" id="NHYE01005315">
    <property type="protein sequence ID" value="PPQ74767.1"/>
    <property type="molecule type" value="Genomic_DNA"/>
</dbReference>
<dbReference type="GO" id="GO:0009263">
    <property type="term" value="P:deoxyribonucleotide biosynthetic process"/>
    <property type="evidence" value="ECO:0007669"/>
    <property type="project" value="UniProtKB-KW"/>
</dbReference>
<evidence type="ECO:0000259" key="7">
    <source>
        <dbReference type="Pfam" id="PF00317"/>
    </source>
</evidence>
<reference evidence="9 10" key="1">
    <citation type="journal article" date="2018" name="Evol. Lett.">
        <title>Horizontal gene cluster transfer increased hallucinogenic mushroom diversity.</title>
        <authorList>
            <person name="Reynolds H.T."/>
            <person name="Vijayakumar V."/>
            <person name="Gluck-Thaler E."/>
            <person name="Korotkin H.B."/>
            <person name="Matheny P.B."/>
            <person name="Slot J.C."/>
        </authorList>
    </citation>
    <scope>NUCLEOTIDE SEQUENCE [LARGE SCALE GENOMIC DNA]</scope>
    <source>
        <strain evidence="9 10">SRW20</strain>
    </source>
</reference>
<name>A0A409W8B1_9AGAR</name>
<comment type="function">
    <text evidence="5 6">Provides the precursors necessary for DNA synthesis. Catalyzes the biosynthesis of deoxyribonucleotides from the corresponding ribonucleotides.</text>
</comment>
<dbReference type="InterPro" id="IPR013509">
    <property type="entry name" value="RNR_lsu_N"/>
</dbReference>
<dbReference type="GO" id="GO:0005971">
    <property type="term" value="C:ribonucleoside-diphosphate reductase complex"/>
    <property type="evidence" value="ECO:0007669"/>
    <property type="project" value="TreeGrafter"/>
</dbReference>
<dbReference type="GO" id="GO:0004748">
    <property type="term" value="F:ribonucleoside-diphosphate reductase activity, thioredoxin disulfide as acceptor"/>
    <property type="evidence" value="ECO:0007669"/>
    <property type="project" value="UniProtKB-EC"/>
</dbReference>
<comment type="catalytic activity">
    <reaction evidence="6">
        <text>a 2'-deoxyribonucleoside 5'-diphosphate + [thioredoxin]-disulfide + H2O = a ribonucleoside 5'-diphosphate + [thioredoxin]-dithiol</text>
        <dbReference type="Rhea" id="RHEA:23252"/>
        <dbReference type="Rhea" id="RHEA-COMP:10698"/>
        <dbReference type="Rhea" id="RHEA-COMP:10700"/>
        <dbReference type="ChEBI" id="CHEBI:15377"/>
        <dbReference type="ChEBI" id="CHEBI:29950"/>
        <dbReference type="ChEBI" id="CHEBI:50058"/>
        <dbReference type="ChEBI" id="CHEBI:57930"/>
        <dbReference type="ChEBI" id="CHEBI:73316"/>
        <dbReference type="EC" id="1.17.4.1"/>
    </reaction>
</comment>
<evidence type="ECO:0000256" key="2">
    <source>
        <dbReference type="ARBA" id="ARBA00012274"/>
    </source>
</evidence>
<dbReference type="SUPFAM" id="SSF48168">
    <property type="entry name" value="R1 subunit of ribonucleotide reductase, N-terminal domain"/>
    <property type="match status" value="1"/>
</dbReference>
<evidence type="ECO:0000256" key="5">
    <source>
        <dbReference type="ARBA" id="ARBA00024942"/>
    </source>
</evidence>
<dbReference type="UniPathway" id="UPA00326"/>
<dbReference type="Pfam" id="PF02867">
    <property type="entry name" value="Ribonuc_red_lgC"/>
    <property type="match status" value="1"/>
</dbReference>
<comment type="caution">
    <text evidence="9">The sequence shown here is derived from an EMBL/GenBank/DDBJ whole genome shotgun (WGS) entry which is preliminary data.</text>
</comment>
<evidence type="ECO:0000256" key="6">
    <source>
        <dbReference type="RuleBase" id="RU003410"/>
    </source>
</evidence>
<comment type="similarity">
    <text evidence="1 6">Belongs to the ribonucleoside diphosphate reductase large chain family.</text>
</comment>
<dbReference type="Proteomes" id="UP000284706">
    <property type="component" value="Unassembled WGS sequence"/>
</dbReference>
<dbReference type="PRINTS" id="PR01183">
    <property type="entry name" value="RIBORDTASEM1"/>
</dbReference>
<organism evidence="9 10">
    <name type="scientific">Gymnopilus dilepis</name>
    <dbReference type="NCBI Taxonomy" id="231916"/>
    <lineage>
        <taxon>Eukaryota</taxon>
        <taxon>Fungi</taxon>
        <taxon>Dikarya</taxon>
        <taxon>Basidiomycota</taxon>
        <taxon>Agaricomycotina</taxon>
        <taxon>Agaricomycetes</taxon>
        <taxon>Agaricomycetidae</taxon>
        <taxon>Agaricales</taxon>
        <taxon>Agaricineae</taxon>
        <taxon>Hymenogastraceae</taxon>
        <taxon>Gymnopilus</taxon>
    </lineage>
</organism>
<dbReference type="Pfam" id="PF00317">
    <property type="entry name" value="Ribonuc_red_lgN"/>
    <property type="match status" value="1"/>
</dbReference>
<evidence type="ECO:0000256" key="3">
    <source>
        <dbReference type="ARBA" id="ARBA00023002"/>
    </source>
</evidence>
<sequence length="785" mass="88031">NGNSYRSSPDASSHGDDLTSSTVQVFDIEKRRIILAIRDEEKAVTNVTRIVEEVMRSAQPVIAANELDALLATVTARLSHIHPAYEKVAGRMAMGALYKETPSTFTESIKLSFKERKFGPLCGMSTFNMHIFVADLLRGTILDSAQFSTVYRHSVNALIPYLDAEVVEERDFNLTYDSVLLFRDVYLMRAEGRLLERPQHLYLRISIAVNGPNLIGVRKTYSHLSKGLYIHEPSTMIYAGTTLGQMIPRYSLPFDGRSSMGKFMKLTECSMITYTGGSISLDLTDFPAEGEIVEDRPSTGVSAIVRVFDSVIHRIGKGGDLARGKITMYMEPWHCEIFHFLQSNMRMFTERPIQVRGLFFALWVPDLFLHRVERDENWSLFRPGDVPRLANVWGAEFSDAYQMYEERGLAVQSVRAKDLWTVILDGIMQSGGPSIMFKDAANSKNNLTHIGRLSHGGPAADTILYSSDCETGICATASIVLPAFVSIDGSFNFQLLHRIAKSVTRDLNRVLLLNSYPSMPTTASYILHRSIGIGIVGLADTFVSLRIPYDSEDAIRTSRLIMETIYHGSLQMSCDLVDLYGVYPTFSGSPLSRGVFQFDSWSFDNSGSRYDWDSLRTRIMQRGVVNSQLVLLTDTSSSSRLSSCTEGFEPIVSNVLVKGFASTAYVALNVNLVSELQKLGLWDDAMRHELLQTCGSVQRIERIPSDVRNLFKTAWEVEQKNIVRHAVSRAPFVCQSQSVMMYRESVSPHWLNECLISAWKNGLKTGIYVLRGRPLQPNPAFRLAF</sequence>
<dbReference type="Gene3D" id="3.20.70.20">
    <property type="match status" value="1"/>
</dbReference>
<dbReference type="InterPro" id="IPR000788">
    <property type="entry name" value="RNR_lg_C"/>
</dbReference>
<dbReference type="PANTHER" id="PTHR11573:SF6">
    <property type="entry name" value="RIBONUCLEOSIDE-DIPHOSPHATE REDUCTASE LARGE SUBUNIT"/>
    <property type="match status" value="1"/>
</dbReference>
<dbReference type="GO" id="GO:0005524">
    <property type="term" value="F:ATP binding"/>
    <property type="evidence" value="ECO:0007669"/>
    <property type="project" value="InterPro"/>
</dbReference>
<dbReference type="InParanoid" id="A0A409W8B1"/>
<dbReference type="PANTHER" id="PTHR11573">
    <property type="entry name" value="RIBONUCLEOSIDE-DIPHOSPHATE REDUCTASE LARGE CHAIN"/>
    <property type="match status" value="1"/>
</dbReference>
<protein>
    <recommendedName>
        <fullName evidence="2 6">Ribonucleoside-diphosphate reductase</fullName>
        <ecNumber evidence="2 6">1.17.4.1</ecNumber>
    </recommendedName>
</protein>
<evidence type="ECO:0000313" key="9">
    <source>
        <dbReference type="EMBL" id="PPQ74767.1"/>
    </source>
</evidence>
<feature type="non-terminal residue" evidence="9">
    <location>
        <position position="1"/>
    </location>
</feature>
<feature type="domain" description="Ribonucleotide reductase large subunit N-terminal" evidence="7">
    <location>
        <begin position="173"/>
        <end position="244"/>
    </location>
</feature>
<evidence type="ECO:0000313" key="10">
    <source>
        <dbReference type="Proteomes" id="UP000284706"/>
    </source>
</evidence>
<evidence type="ECO:0000256" key="1">
    <source>
        <dbReference type="ARBA" id="ARBA00010406"/>
    </source>
</evidence>
<evidence type="ECO:0000259" key="8">
    <source>
        <dbReference type="Pfam" id="PF02867"/>
    </source>
</evidence>
<keyword evidence="3 6" id="KW-0560">Oxidoreductase</keyword>
<proteinExistence type="inferred from homology"/>
<dbReference type="NCBIfam" id="TIGR02506">
    <property type="entry name" value="NrdE_NrdA"/>
    <property type="match status" value="1"/>
</dbReference>
<accession>A0A409W8B1</accession>
<dbReference type="SUPFAM" id="SSF51998">
    <property type="entry name" value="PFL-like glycyl radical enzymes"/>
    <property type="match status" value="1"/>
</dbReference>
<dbReference type="InterPro" id="IPR013346">
    <property type="entry name" value="NrdE_NrdA_C"/>
</dbReference>
<dbReference type="EC" id="1.17.4.1" evidence="2 6"/>
<keyword evidence="10" id="KW-1185">Reference proteome</keyword>
<feature type="domain" description="Ribonucleotide reductase large subunit C-terminal" evidence="8">
    <location>
        <begin position="265"/>
        <end position="769"/>
    </location>
</feature>
<dbReference type="AlphaFoldDB" id="A0A409W8B1"/>
<dbReference type="InterPro" id="IPR039718">
    <property type="entry name" value="Rrm1"/>
</dbReference>
<keyword evidence="4 6" id="KW-0215">Deoxyribonucleotide synthesis</keyword>
<gene>
    <name evidence="9" type="ORF">CVT26_005012</name>
</gene>